<organism evidence="2 3">
    <name type="scientific">Shewanella atlantica</name>
    <dbReference type="NCBI Taxonomy" id="271099"/>
    <lineage>
        <taxon>Bacteria</taxon>
        <taxon>Pseudomonadati</taxon>
        <taxon>Pseudomonadota</taxon>
        <taxon>Gammaproteobacteria</taxon>
        <taxon>Alteromonadales</taxon>
        <taxon>Shewanellaceae</taxon>
        <taxon>Shewanella</taxon>
    </lineage>
</organism>
<evidence type="ECO:0000313" key="2">
    <source>
        <dbReference type="EMBL" id="RTR25694.1"/>
    </source>
</evidence>
<keyword evidence="3" id="KW-1185">Reference proteome</keyword>
<evidence type="ECO:0000256" key="1">
    <source>
        <dbReference type="SAM" id="SignalP"/>
    </source>
</evidence>
<dbReference type="EMBL" id="RXNV01000028">
    <property type="protein sequence ID" value="RTR25694.1"/>
    <property type="molecule type" value="Genomic_DNA"/>
</dbReference>
<sequence length="78" mass="8493">MYKLISYKSTLVASLMALVSTPAISDSTTTLSDTPALLIAQIKMVKAGAKRKVVNRIEMSEKEWLLVGAPSNVSFTYI</sequence>
<dbReference type="AlphaFoldDB" id="A0A3S0K9J8"/>
<reference evidence="2 3" key="1">
    <citation type="submission" date="2018-12" db="EMBL/GenBank/DDBJ databases">
        <authorList>
            <person name="Yu L."/>
        </authorList>
    </citation>
    <scope>NUCLEOTIDE SEQUENCE [LARGE SCALE GENOMIC DNA]</scope>
    <source>
        <strain evidence="2 3">HAW-EB5</strain>
    </source>
</reference>
<accession>A0A3S0K9J8</accession>
<protein>
    <submittedName>
        <fullName evidence="2">Uncharacterized protein</fullName>
    </submittedName>
</protein>
<feature type="signal peptide" evidence="1">
    <location>
        <begin position="1"/>
        <end position="25"/>
    </location>
</feature>
<name>A0A3S0K9J8_9GAMM</name>
<comment type="caution">
    <text evidence="2">The sequence shown here is derived from an EMBL/GenBank/DDBJ whole genome shotgun (WGS) entry which is preliminary data.</text>
</comment>
<dbReference type="RefSeq" id="WP_126508282.1">
    <property type="nucleotide sequence ID" value="NZ_RXNV01000028.1"/>
</dbReference>
<dbReference type="Proteomes" id="UP000282060">
    <property type="component" value="Unassembled WGS sequence"/>
</dbReference>
<keyword evidence="1" id="KW-0732">Signal</keyword>
<proteinExistence type="predicted"/>
<evidence type="ECO:0000313" key="3">
    <source>
        <dbReference type="Proteomes" id="UP000282060"/>
    </source>
</evidence>
<gene>
    <name evidence="2" type="ORF">EKG39_22935</name>
</gene>
<feature type="chain" id="PRO_5018650730" evidence="1">
    <location>
        <begin position="26"/>
        <end position="78"/>
    </location>
</feature>